<evidence type="ECO:0000259" key="2">
    <source>
        <dbReference type="Pfam" id="PF03816"/>
    </source>
</evidence>
<name>A0ABT9J596_9BACL</name>
<dbReference type="Gene3D" id="3.40.630.190">
    <property type="entry name" value="LCP protein"/>
    <property type="match status" value="1"/>
</dbReference>
<dbReference type="InterPro" id="IPR050922">
    <property type="entry name" value="LytR/CpsA/Psr_CW_biosynth"/>
</dbReference>
<gene>
    <name evidence="3" type="ORF">Q5Y73_22115</name>
</gene>
<evidence type="ECO:0000313" key="4">
    <source>
        <dbReference type="Proteomes" id="UP001231941"/>
    </source>
</evidence>
<dbReference type="RefSeq" id="WP_305994101.1">
    <property type="nucleotide sequence ID" value="NZ_JAVAMP010000019.1"/>
</dbReference>
<dbReference type="PANTHER" id="PTHR33392:SF6">
    <property type="entry name" value="POLYISOPRENYL-TEICHOIC ACID--PEPTIDOGLYCAN TEICHOIC ACID TRANSFERASE TAGU"/>
    <property type="match status" value="1"/>
</dbReference>
<sequence>MLKKSLVIIFGVFLVIGISFMYRINASIDQTEINLNHDIPGIEVDEEIGDSPSVVSETNTEEVVVEEKPEDFYALLIGLDFRLEPFTLNTDTIIVAHVIPQNKSVKLLSIPRDTRIDFDGQLLNLTSYRQTNPQFAKINSTFSDGYQHTYIESQKDPSILSGKYLKVNNAWLHEELISSGMIVLREEVEDLLDIEIEYSFLVNFQTVVSLVDAVGGINIYVDRDMQYDDSVDNTSIHLNRGQQVLNGQNALNFARFRQDNRGEAFYSSDFDRSRRQQEVIQALMDKIASWENVNKVFDLLDIVTENFKTDMNKTKMLLLVKDFYGITSDSISTVPFEGNWQNPYVVITDEALDETRKNFKSIQPIDEKTELTSQ</sequence>
<dbReference type="NCBIfam" id="TIGR00350">
    <property type="entry name" value="lytR_cpsA_psr"/>
    <property type="match status" value="1"/>
</dbReference>
<organism evidence="3 4">
    <name type="scientific">Chengkuizengella axinellae</name>
    <dbReference type="NCBI Taxonomy" id="3064388"/>
    <lineage>
        <taxon>Bacteria</taxon>
        <taxon>Bacillati</taxon>
        <taxon>Bacillota</taxon>
        <taxon>Bacilli</taxon>
        <taxon>Bacillales</taxon>
        <taxon>Paenibacillaceae</taxon>
        <taxon>Chengkuizengella</taxon>
    </lineage>
</organism>
<dbReference type="PANTHER" id="PTHR33392">
    <property type="entry name" value="POLYISOPRENYL-TEICHOIC ACID--PEPTIDOGLYCAN TEICHOIC ACID TRANSFERASE TAGU"/>
    <property type="match status" value="1"/>
</dbReference>
<proteinExistence type="inferred from homology"/>
<keyword evidence="4" id="KW-1185">Reference proteome</keyword>
<reference evidence="3 4" key="1">
    <citation type="submission" date="2023-08" db="EMBL/GenBank/DDBJ databases">
        <authorList>
            <person name="Park J.-S."/>
        </authorList>
    </citation>
    <scope>NUCLEOTIDE SEQUENCE [LARGE SCALE GENOMIC DNA]</scope>
    <source>
        <strain evidence="3 4">2205SS18-9</strain>
    </source>
</reference>
<dbReference type="Proteomes" id="UP001231941">
    <property type="component" value="Unassembled WGS sequence"/>
</dbReference>
<evidence type="ECO:0000256" key="1">
    <source>
        <dbReference type="ARBA" id="ARBA00006068"/>
    </source>
</evidence>
<dbReference type="InterPro" id="IPR004474">
    <property type="entry name" value="LytR_CpsA_psr"/>
</dbReference>
<dbReference type="EMBL" id="JAVAMP010000019">
    <property type="protein sequence ID" value="MDP5276792.1"/>
    <property type="molecule type" value="Genomic_DNA"/>
</dbReference>
<accession>A0ABT9J596</accession>
<feature type="domain" description="Cell envelope-related transcriptional attenuator" evidence="2">
    <location>
        <begin position="89"/>
        <end position="288"/>
    </location>
</feature>
<protein>
    <submittedName>
        <fullName evidence="3">LCP family protein</fullName>
    </submittedName>
</protein>
<evidence type="ECO:0000313" key="3">
    <source>
        <dbReference type="EMBL" id="MDP5276792.1"/>
    </source>
</evidence>
<comment type="caution">
    <text evidence="3">The sequence shown here is derived from an EMBL/GenBank/DDBJ whole genome shotgun (WGS) entry which is preliminary data.</text>
</comment>
<comment type="similarity">
    <text evidence="1">Belongs to the LytR/CpsA/Psr (LCP) family.</text>
</comment>
<dbReference type="Pfam" id="PF03816">
    <property type="entry name" value="LytR_cpsA_psr"/>
    <property type="match status" value="1"/>
</dbReference>